<dbReference type="EMBL" id="JYGT01000004">
    <property type="protein sequence ID" value="KJQ78192.1"/>
    <property type="molecule type" value="Genomic_DNA"/>
</dbReference>
<dbReference type="OrthoDB" id="2232122at2"/>
<proteinExistence type="predicted"/>
<sequence length="120" mass="14382">MFLKYYSLINFILYKNRREFENSFDCYPKKTVYEFYIRESTGGMKIRQKEHNAIHVSLASNRGSYITLYLRNFTPEDLVAMMNSLIKQKKELGYERLICLLSDLKNDERLSLLMKLSKMK</sequence>
<evidence type="ECO:0000313" key="2">
    <source>
        <dbReference type="Proteomes" id="UP000033489"/>
    </source>
</evidence>
<dbReference type="PATRIC" id="fig|28037.216.peg.303"/>
<dbReference type="AlphaFoldDB" id="A0A0F2E4R6"/>
<name>A0A0F2E4R6_9STRE</name>
<accession>A0A0F2E4R6</accession>
<protein>
    <submittedName>
        <fullName evidence="1">Uncharacterized protein</fullName>
    </submittedName>
</protein>
<organism evidence="1 2">
    <name type="scientific">Streptococcus infantis</name>
    <dbReference type="NCBI Taxonomy" id="68892"/>
    <lineage>
        <taxon>Bacteria</taxon>
        <taxon>Bacillati</taxon>
        <taxon>Bacillota</taxon>
        <taxon>Bacilli</taxon>
        <taxon>Lactobacillales</taxon>
        <taxon>Streptococcaceae</taxon>
        <taxon>Streptococcus</taxon>
    </lineage>
</organism>
<dbReference type="Proteomes" id="UP000033489">
    <property type="component" value="Unassembled WGS sequence"/>
</dbReference>
<evidence type="ECO:0000313" key="1">
    <source>
        <dbReference type="EMBL" id="KJQ78192.1"/>
    </source>
</evidence>
<reference evidence="1 2" key="1">
    <citation type="submission" date="2015-02" db="EMBL/GenBank/DDBJ databases">
        <title>Evolution of amylase-binding proteins of oral streptococcal species.</title>
        <authorList>
            <person name="Haase E.M."/>
        </authorList>
    </citation>
    <scope>NUCLEOTIDE SEQUENCE [LARGE SCALE GENOMIC DNA]</scope>
    <source>
        <strain evidence="1 2">UC921A</strain>
    </source>
</reference>
<comment type="caution">
    <text evidence="1">The sequence shown here is derived from an EMBL/GenBank/DDBJ whole genome shotgun (WGS) entry which is preliminary data.</text>
</comment>
<gene>
    <name evidence="1" type="ORF">TZ94_00311</name>
</gene>